<reference evidence="2" key="1">
    <citation type="submission" date="2020-01" db="EMBL/GenBank/DDBJ databases">
        <authorList>
            <person name="Mishra B."/>
        </authorList>
    </citation>
    <scope>NUCLEOTIDE SEQUENCE [LARGE SCALE GENOMIC DNA]</scope>
</reference>
<dbReference type="SUPFAM" id="SSF81383">
    <property type="entry name" value="F-box domain"/>
    <property type="match status" value="1"/>
</dbReference>
<dbReference type="Gene3D" id="1.20.1280.50">
    <property type="match status" value="1"/>
</dbReference>
<evidence type="ECO:0000259" key="1">
    <source>
        <dbReference type="PROSITE" id="PS50181"/>
    </source>
</evidence>
<dbReference type="Proteomes" id="UP000467841">
    <property type="component" value="Unassembled WGS sequence"/>
</dbReference>
<sequence>MMSSIPNDLIIEIFLRLPSKSVARFRCVSKQWGSILCRPYFTELFLTRSLARPRLLFVVKFDKGDFHLFSSPQPHNPYGKQSSLLVTADFRMNLSRYLLMDFRQYASGLIYFLDDGWWSSNDETDAFHAICNPSTGQYAVLPNLRRRDKYLYSFLGFDPIDKQFKVLSIFPYRFSDSRILTLGPGKLRWRKIHRPLTHRPLGQGICIDGVLYYISRLSDDFTSYFIVCFDVRSENFKFLDDEDFPYSGPKLINYKGKLGLFFRNYDIADAIELCLWVLDDVEKNEWCKYAFYISGDDKIAGFLDVYVIGVTATTGEIVLAEKNTCRCKPFYVFYFSPERKTLQRVEIQGFGQSCDKNHHSVQVFLDHAEDLNLNDAKIFKQSQGLDIIWKRPIAQYPEE</sequence>
<dbReference type="InterPro" id="IPR017451">
    <property type="entry name" value="F-box-assoc_interact_dom"/>
</dbReference>
<evidence type="ECO:0000313" key="2">
    <source>
        <dbReference type="EMBL" id="CAA7059240.1"/>
    </source>
</evidence>
<dbReference type="Pfam" id="PF00646">
    <property type="entry name" value="F-box"/>
    <property type="match status" value="1"/>
</dbReference>
<protein>
    <recommendedName>
        <fullName evidence="1">F-box domain-containing protein</fullName>
    </recommendedName>
</protein>
<dbReference type="PANTHER" id="PTHR31111:SF130">
    <property type="entry name" value="F-BOX ASSOCIATED UBIQUITINATION EFFECTOR FAMILY PROTEIN"/>
    <property type="match status" value="1"/>
</dbReference>
<dbReference type="SUPFAM" id="SSF117281">
    <property type="entry name" value="Kelch motif"/>
    <property type="match status" value="1"/>
</dbReference>
<dbReference type="PANTHER" id="PTHR31111">
    <property type="entry name" value="BNAA05G37150D PROTEIN-RELATED"/>
    <property type="match status" value="1"/>
</dbReference>
<dbReference type="InterPro" id="IPR001810">
    <property type="entry name" value="F-box_dom"/>
</dbReference>
<dbReference type="OrthoDB" id="1025923at2759"/>
<gene>
    <name evidence="2" type="ORF">MERR_LOCUS46476</name>
</gene>
<feature type="domain" description="F-box" evidence="1">
    <location>
        <begin position="1"/>
        <end position="48"/>
    </location>
</feature>
<dbReference type="Pfam" id="PF08268">
    <property type="entry name" value="FBA_3"/>
    <property type="match status" value="1"/>
</dbReference>
<dbReference type="InterPro" id="IPR036047">
    <property type="entry name" value="F-box-like_dom_sf"/>
</dbReference>
<dbReference type="CDD" id="cd22157">
    <property type="entry name" value="F-box_AtFBW1-like"/>
    <property type="match status" value="1"/>
</dbReference>
<accession>A0A6D2LGB8</accession>
<dbReference type="InterPro" id="IPR015915">
    <property type="entry name" value="Kelch-typ_b-propeller"/>
</dbReference>
<keyword evidence="3" id="KW-1185">Reference proteome</keyword>
<evidence type="ECO:0000313" key="3">
    <source>
        <dbReference type="Proteomes" id="UP000467841"/>
    </source>
</evidence>
<dbReference type="EMBL" id="CACVBM020001762">
    <property type="protein sequence ID" value="CAA7059240.1"/>
    <property type="molecule type" value="Genomic_DNA"/>
</dbReference>
<dbReference type="InterPro" id="IPR013187">
    <property type="entry name" value="F-box-assoc_dom_typ3"/>
</dbReference>
<organism evidence="2 3">
    <name type="scientific">Microthlaspi erraticum</name>
    <dbReference type="NCBI Taxonomy" id="1685480"/>
    <lineage>
        <taxon>Eukaryota</taxon>
        <taxon>Viridiplantae</taxon>
        <taxon>Streptophyta</taxon>
        <taxon>Embryophyta</taxon>
        <taxon>Tracheophyta</taxon>
        <taxon>Spermatophyta</taxon>
        <taxon>Magnoliopsida</taxon>
        <taxon>eudicotyledons</taxon>
        <taxon>Gunneridae</taxon>
        <taxon>Pentapetalae</taxon>
        <taxon>rosids</taxon>
        <taxon>malvids</taxon>
        <taxon>Brassicales</taxon>
        <taxon>Brassicaceae</taxon>
        <taxon>Coluteocarpeae</taxon>
        <taxon>Microthlaspi</taxon>
    </lineage>
</organism>
<dbReference type="SMART" id="SM00256">
    <property type="entry name" value="FBOX"/>
    <property type="match status" value="1"/>
</dbReference>
<proteinExistence type="predicted"/>
<dbReference type="AlphaFoldDB" id="A0A6D2LGB8"/>
<comment type="caution">
    <text evidence="2">The sequence shown here is derived from an EMBL/GenBank/DDBJ whole genome shotgun (WGS) entry which is preliminary data.</text>
</comment>
<dbReference type="NCBIfam" id="TIGR01640">
    <property type="entry name" value="F_box_assoc_1"/>
    <property type="match status" value="1"/>
</dbReference>
<dbReference type="PROSITE" id="PS50181">
    <property type="entry name" value="FBOX"/>
    <property type="match status" value="1"/>
</dbReference>
<name>A0A6D2LGB8_9BRAS</name>